<accession>A0A9X1SB29</accession>
<dbReference type="AlphaFoldDB" id="A0A9X1SB29"/>
<feature type="region of interest" description="Disordered" evidence="1">
    <location>
        <begin position="1"/>
        <end position="24"/>
    </location>
</feature>
<name>A0A9X1SB29_9MICC</name>
<gene>
    <name evidence="2" type="ORF">LJ757_02930</name>
</gene>
<evidence type="ECO:0000313" key="3">
    <source>
        <dbReference type="Proteomes" id="UP001139158"/>
    </source>
</evidence>
<organism evidence="2 3">
    <name type="scientific">Arthrobacter caoxuetaonis</name>
    <dbReference type="NCBI Taxonomy" id="2886935"/>
    <lineage>
        <taxon>Bacteria</taxon>
        <taxon>Bacillati</taxon>
        <taxon>Actinomycetota</taxon>
        <taxon>Actinomycetes</taxon>
        <taxon>Micrococcales</taxon>
        <taxon>Micrococcaceae</taxon>
        <taxon>Arthrobacter</taxon>
    </lineage>
</organism>
<sequence length="24" mass="2347">MALMESLSGAGIPLAVMPSPSGET</sequence>
<comment type="caution">
    <text evidence="2">The sequence shown here is derived from an EMBL/GenBank/DDBJ whole genome shotgun (WGS) entry which is preliminary data.</text>
</comment>
<evidence type="ECO:0000256" key="1">
    <source>
        <dbReference type="SAM" id="MobiDB-lite"/>
    </source>
</evidence>
<reference evidence="2" key="1">
    <citation type="submission" date="2021-10" db="EMBL/GenBank/DDBJ databases">
        <title>Novel species in genus Arthrobacter.</title>
        <authorList>
            <person name="Liu Y."/>
        </authorList>
    </citation>
    <scope>NUCLEOTIDE SEQUENCE</scope>
    <source>
        <strain evidence="2">Zg-Y453</strain>
    </source>
</reference>
<protein>
    <submittedName>
        <fullName evidence="2">DUF3982 domain-containing protein</fullName>
    </submittedName>
</protein>
<keyword evidence="3" id="KW-1185">Reference proteome</keyword>
<evidence type="ECO:0000313" key="2">
    <source>
        <dbReference type="EMBL" id="MCC3296758.1"/>
    </source>
</evidence>
<dbReference type="Proteomes" id="UP001139158">
    <property type="component" value="Unassembled WGS sequence"/>
</dbReference>
<dbReference type="EMBL" id="JAJFZV010000001">
    <property type="protein sequence ID" value="MCC3296758.1"/>
    <property type="molecule type" value="Genomic_DNA"/>
</dbReference>
<proteinExistence type="predicted"/>